<name>A0A7W4Z161_9ACTN</name>
<dbReference type="SMART" id="SM01092">
    <property type="entry name" value="CO_deh_flav_C"/>
    <property type="match status" value="1"/>
</dbReference>
<dbReference type="InterPro" id="IPR036683">
    <property type="entry name" value="CO_DH_flav_C_dom_sf"/>
</dbReference>
<dbReference type="PANTHER" id="PTHR42659:SF2">
    <property type="entry name" value="XANTHINE DEHYDROGENASE SUBUNIT C-RELATED"/>
    <property type="match status" value="1"/>
</dbReference>
<dbReference type="AlphaFoldDB" id="A0A7W4Z161"/>
<feature type="domain" description="FAD-binding PCMH-type" evidence="4">
    <location>
        <begin position="1"/>
        <end position="176"/>
    </location>
</feature>
<dbReference type="InterPro" id="IPR016167">
    <property type="entry name" value="FAD-bd_PCMH_sub1"/>
</dbReference>
<dbReference type="Proteomes" id="UP000589626">
    <property type="component" value="Unassembled WGS sequence"/>
</dbReference>
<dbReference type="EC" id="1.2.7.4" evidence="5"/>
<organism evidence="5 6">
    <name type="scientific">Nocardioides soli</name>
    <dbReference type="NCBI Taxonomy" id="1036020"/>
    <lineage>
        <taxon>Bacteria</taxon>
        <taxon>Bacillati</taxon>
        <taxon>Actinomycetota</taxon>
        <taxon>Actinomycetes</taxon>
        <taxon>Propionibacteriales</taxon>
        <taxon>Nocardioidaceae</taxon>
        <taxon>Nocardioides</taxon>
    </lineage>
</organism>
<keyword evidence="6" id="KW-1185">Reference proteome</keyword>
<dbReference type="Gene3D" id="3.30.465.10">
    <property type="match status" value="1"/>
</dbReference>
<dbReference type="InterPro" id="IPR005107">
    <property type="entry name" value="CO_DH_flav_C"/>
</dbReference>
<gene>
    <name evidence="5" type="ORF">FHU40_002420</name>
</gene>
<dbReference type="PROSITE" id="PS51387">
    <property type="entry name" value="FAD_PCMH"/>
    <property type="match status" value="1"/>
</dbReference>
<evidence type="ECO:0000256" key="3">
    <source>
        <dbReference type="ARBA" id="ARBA00023002"/>
    </source>
</evidence>
<dbReference type="InterPro" id="IPR016169">
    <property type="entry name" value="FAD-bd_PCMH_sub2"/>
</dbReference>
<dbReference type="InterPro" id="IPR002346">
    <property type="entry name" value="Mopterin_DH_FAD-bd"/>
</dbReference>
<protein>
    <submittedName>
        <fullName evidence="5">Carbon-monoxide dehydrogenase medium subunit</fullName>
        <ecNumber evidence="5">1.2.7.4</ecNumber>
    </submittedName>
</protein>
<evidence type="ECO:0000313" key="6">
    <source>
        <dbReference type="Proteomes" id="UP000589626"/>
    </source>
</evidence>
<dbReference type="InterPro" id="IPR051312">
    <property type="entry name" value="Diverse_Substr_Oxidored"/>
</dbReference>
<keyword evidence="3 5" id="KW-0560">Oxidoreductase</keyword>
<dbReference type="InterPro" id="IPR016166">
    <property type="entry name" value="FAD-bd_PCMH"/>
</dbReference>
<evidence type="ECO:0000256" key="2">
    <source>
        <dbReference type="ARBA" id="ARBA00022827"/>
    </source>
</evidence>
<dbReference type="PANTHER" id="PTHR42659">
    <property type="entry name" value="XANTHINE DEHYDROGENASE SUBUNIT C-RELATED"/>
    <property type="match status" value="1"/>
</dbReference>
<dbReference type="RefSeq" id="WP_183592552.1">
    <property type="nucleotide sequence ID" value="NZ_JACHWR010000002.1"/>
</dbReference>
<proteinExistence type="predicted"/>
<dbReference type="Gene3D" id="3.30.390.50">
    <property type="entry name" value="CO dehydrogenase flavoprotein, C-terminal domain"/>
    <property type="match status" value="1"/>
</dbReference>
<keyword evidence="1" id="KW-0285">Flavoprotein</keyword>
<reference evidence="5 6" key="1">
    <citation type="submission" date="2020-08" db="EMBL/GenBank/DDBJ databases">
        <title>Sequencing the genomes of 1000 actinobacteria strains.</title>
        <authorList>
            <person name="Klenk H.-P."/>
        </authorList>
    </citation>
    <scope>NUCLEOTIDE SEQUENCE [LARGE SCALE GENOMIC DNA]</scope>
    <source>
        <strain evidence="5 6">DSM 105498</strain>
    </source>
</reference>
<dbReference type="GO" id="GO:0071949">
    <property type="term" value="F:FAD binding"/>
    <property type="evidence" value="ECO:0007669"/>
    <property type="project" value="InterPro"/>
</dbReference>
<dbReference type="SUPFAM" id="SSF55447">
    <property type="entry name" value="CO dehydrogenase flavoprotein C-terminal domain-like"/>
    <property type="match status" value="1"/>
</dbReference>
<keyword evidence="2" id="KW-0274">FAD</keyword>
<dbReference type="GO" id="GO:0043885">
    <property type="term" value="F:anaerobic carbon-monoxide dehydrogenase activity"/>
    <property type="evidence" value="ECO:0007669"/>
    <property type="project" value="UniProtKB-EC"/>
</dbReference>
<dbReference type="EMBL" id="JACHWR010000002">
    <property type="protein sequence ID" value="MBB3042602.1"/>
    <property type="molecule type" value="Genomic_DNA"/>
</dbReference>
<sequence length="267" mass="28408">MIPLLPTFRLSRPATLPEAFDLLADDGIAYVGGTELVAAMQLGLVSPAHLVDLKRIPALGGIRLEGEVLVIGSAVRHVEVADSELVRRSAPILARACAELGNARVRATGTVGGNLCFADPRSDVATALFALGARVRLRSADGERVLPIDEFVLGAMDVDLDEGELLDSVLVPVTVAPQVYLRHQPTEYPTIAVALVSDPEGLRVTVGAVGEIPQRFAAPSLDELDVEAILPELEVIEDLNGSESYKRHLVGVFVRRAAAELKESNDA</sequence>
<accession>A0A7W4Z161</accession>
<evidence type="ECO:0000256" key="1">
    <source>
        <dbReference type="ARBA" id="ARBA00022630"/>
    </source>
</evidence>
<dbReference type="InterPro" id="IPR036318">
    <property type="entry name" value="FAD-bd_PCMH-like_sf"/>
</dbReference>
<evidence type="ECO:0000259" key="4">
    <source>
        <dbReference type="PROSITE" id="PS51387"/>
    </source>
</evidence>
<dbReference type="Gene3D" id="3.30.43.10">
    <property type="entry name" value="Uridine Diphospho-n-acetylenolpyruvylglucosamine Reductase, domain 2"/>
    <property type="match status" value="1"/>
</dbReference>
<comment type="caution">
    <text evidence="5">The sequence shown here is derived from an EMBL/GenBank/DDBJ whole genome shotgun (WGS) entry which is preliminary data.</text>
</comment>
<evidence type="ECO:0000313" key="5">
    <source>
        <dbReference type="EMBL" id="MBB3042602.1"/>
    </source>
</evidence>
<dbReference type="SUPFAM" id="SSF56176">
    <property type="entry name" value="FAD-binding/transporter-associated domain-like"/>
    <property type="match status" value="1"/>
</dbReference>
<dbReference type="Pfam" id="PF00941">
    <property type="entry name" value="FAD_binding_5"/>
    <property type="match status" value="1"/>
</dbReference>